<evidence type="ECO:0000313" key="2">
    <source>
        <dbReference type="Proteomes" id="UP001549031"/>
    </source>
</evidence>
<dbReference type="EMBL" id="JBEPLJ010000006">
    <property type="protein sequence ID" value="MET3585823.1"/>
    <property type="molecule type" value="Genomic_DNA"/>
</dbReference>
<dbReference type="Proteomes" id="UP001549031">
    <property type="component" value="Unassembled WGS sequence"/>
</dbReference>
<evidence type="ECO:0000313" key="1">
    <source>
        <dbReference type="EMBL" id="MET3585823.1"/>
    </source>
</evidence>
<gene>
    <name evidence="1" type="ORF">ABID21_001932</name>
</gene>
<protein>
    <submittedName>
        <fullName evidence="1">Uncharacterized protein</fullName>
    </submittedName>
</protein>
<organism evidence="1 2">
    <name type="scientific">Pseudorhizobium tarimense</name>
    <dbReference type="NCBI Taxonomy" id="1079109"/>
    <lineage>
        <taxon>Bacteria</taxon>
        <taxon>Pseudomonadati</taxon>
        <taxon>Pseudomonadota</taxon>
        <taxon>Alphaproteobacteria</taxon>
        <taxon>Hyphomicrobiales</taxon>
        <taxon>Rhizobiaceae</taxon>
        <taxon>Rhizobium/Agrobacterium group</taxon>
        <taxon>Pseudorhizobium</taxon>
    </lineage>
</organism>
<sequence>MAAIDLPFDEVVECTFTLMEGTVSSGFNRGTAFNISQVADPVWKATVETAPLDRNDRQKWHAWKLSLKGGLNRFRCFDIGQMAPLAYEGAQTPQEIASGWAGTATVASLGLSGVLTLGSVPAGYVASAGDRVELSQGVYTALYEILAPATATSGGALALTVAPFLHTSTFTTAAVARLWRPRALFIMDHSTWSHQVVANPTPATFEGYQVLR</sequence>
<proteinExistence type="predicted"/>
<accession>A0ABV2H5K0</accession>
<dbReference type="RefSeq" id="WP_247243745.1">
    <property type="nucleotide sequence ID" value="NZ_JALJRA010000006.1"/>
</dbReference>
<reference evidence="1 2" key="1">
    <citation type="submission" date="2024-06" db="EMBL/GenBank/DDBJ databases">
        <title>Genomic Encyclopedia of Type Strains, Phase IV (KMG-IV): sequencing the most valuable type-strain genomes for metagenomic binning, comparative biology and taxonomic classification.</title>
        <authorList>
            <person name="Goeker M."/>
        </authorList>
    </citation>
    <scope>NUCLEOTIDE SEQUENCE [LARGE SCALE GENOMIC DNA]</scope>
    <source>
        <strain evidence="1 2">DSM 105042</strain>
    </source>
</reference>
<comment type="caution">
    <text evidence="1">The sequence shown here is derived from an EMBL/GenBank/DDBJ whole genome shotgun (WGS) entry which is preliminary data.</text>
</comment>
<keyword evidence="2" id="KW-1185">Reference proteome</keyword>
<name>A0ABV2H5K0_9HYPH</name>